<dbReference type="Gene3D" id="3.40.50.1970">
    <property type="match status" value="1"/>
</dbReference>
<dbReference type="EMBL" id="VDGG01000037">
    <property type="protein sequence ID" value="TQR09863.1"/>
    <property type="molecule type" value="Genomic_DNA"/>
</dbReference>
<evidence type="ECO:0000259" key="2">
    <source>
        <dbReference type="Pfam" id="PF00465"/>
    </source>
</evidence>
<dbReference type="GO" id="GO:0046872">
    <property type="term" value="F:metal ion binding"/>
    <property type="evidence" value="ECO:0007669"/>
    <property type="project" value="InterPro"/>
</dbReference>
<comment type="caution">
    <text evidence="4">The sequence shown here is derived from an EMBL/GenBank/DDBJ whole genome shotgun (WGS) entry which is preliminary data.</text>
</comment>
<dbReference type="OrthoDB" id="9801156at2"/>
<keyword evidence="1" id="KW-0560">Oxidoreductase</keyword>
<dbReference type="PROSITE" id="PS00060">
    <property type="entry name" value="ADH_IRON_2"/>
    <property type="match status" value="1"/>
</dbReference>
<protein>
    <submittedName>
        <fullName evidence="4">Iron-containing alcohol dehydrogenase</fullName>
    </submittedName>
</protein>
<organism evidence="4 5">
    <name type="scientific">Psychrobacillus soli</name>
    <dbReference type="NCBI Taxonomy" id="1543965"/>
    <lineage>
        <taxon>Bacteria</taxon>
        <taxon>Bacillati</taxon>
        <taxon>Bacillota</taxon>
        <taxon>Bacilli</taxon>
        <taxon>Bacillales</taxon>
        <taxon>Bacillaceae</taxon>
        <taxon>Psychrobacillus</taxon>
    </lineage>
</organism>
<evidence type="ECO:0000313" key="5">
    <source>
        <dbReference type="Proteomes" id="UP000318937"/>
    </source>
</evidence>
<dbReference type="PANTHER" id="PTHR43633:SF1">
    <property type="entry name" value="ALCOHOL DEHYDROGENASE YQHD"/>
    <property type="match status" value="1"/>
</dbReference>
<keyword evidence="5" id="KW-1185">Reference proteome</keyword>
<evidence type="ECO:0000259" key="3">
    <source>
        <dbReference type="Pfam" id="PF25137"/>
    </source>
</evidence>
<dbReference type="InterPro" id="IPR056798">
    <property type="entry name" value="ADH_Fe_C"/>
</dbReference>
<accession>A0A544SXD2</accession>
<feature type="domain" description="Alcohol dehydrogenase iron-type/glycerol dehydrogenase GldA" evidence="2">
    <location>
        <begin position="9"/>
        <end position="177"/>
    </location>
</feature>
<dbReference type="GO" id="GO:1990002">
    <property type="term" value="F:methylglyoxal reductase (NADPH) (acetol producing) activity"/>
    <property type="evidence" value="ECO:0007669"/>
    <property type="project" value="TreeGrafter"/>
</dbReference>
<reference evidence="4 5" key="1">
    <citation type="submission" date="2019-05" db="EMBL/GenBank/DDBJ databases">
        <title>Psychrobacillus vulpis sp. nov., a new species isolated from feces of a red fox that inhabits in The Tablas de Daimiel Natural Park, Albacete, Spain.</title>
        <authorList>
            <person name="Rodriguez M."/>
            <person name="Reina J.C."/>
            <person name="Bejar V."/>
            <person name="Llamas I."/>
        </authorList>
    </citation>
    <scope>NUCLEOTIDE SEQUENCE [LARGE SCALE GENOMIC DNA]</scope>
    <source>
        <strain evidence="4 5">NHI-2</strain>
    </source>
</reference>
<dbReference type="Pfam" id="PF25137">
    <property type="entry name" value="ADH_Fe_C"/>
    <property type="match status" value="1"/>
</dbReference>
<evidence type="ECO:0000256" key="1">
    <source>
        <dbReference type="ARBA" id="ARBA00023002"/>
    </source>
</evidence>
<dbReference type="Pfam" id="PF00465">
    <property type="entry name" value="Fe-ADH"/>
    <property type="match status" value="1"/>
</dbReference>
<dbReference type="FunFam" id="3.40.50.1970:FF:000003">
    <property type="entry name" value="Alcohol dehydrogenase, iron-containing"/>
    <property type="match status" value="1"/>
</dbReference>
<dbReference type="PROSITE" id="PS00913">
    <property type="entry name" value="ADH_IRON_1"/>
    <property type="match status" value="1"/>
</dbReference>
<dbReference type="InterPro" id="IPR018211">
    <property type="entry name" value="ADH_Fe_CS"/>
</dbReference>
<dbReference type="GO" id="GO:1990362">
    <property type="term" value="F:butanol dehydrogenase (NAD+) activity"/>
    <property type="evidence" value="ECO:0007669"/>
    <property type="project" value="InterPro"/>
</dbReference>
<dbReference type="GO" id="GO:0008106">
    <property type="term" value="F:alcohol dehydrogenase (NADP+) activity"/>
    <property type="evidence" value="ECO:0007669"/>
    <property type="project" value="TreeGrafter"/>
</dbReference>
<gene>
    <name evidence="4" type="ORF">FG383_15520</name>
</gene>
<dbReference type="RefSeq" id="WP_142608303.1">
    <property type="nucleotide sequence ID" value="NZ_VDGG01000037.1"/>
</dbReference>
<dbReference type="SUPFAM" id="SSF56796">
    <property type="entry name" value="Dehydroquinate synthase-like"/>
    <property type="match status" value="1"/>
</dbReference>
<dbReference type="PANTHER" id="PTHR43633">
    <property type="entry name" value="ALCOHOL DEHYDROGENASE YQHD"/>
    <property type="match status" value="1"/>
</dbReference>
<dbReference type="InterPro" id="IPR044731">
    <property type="entry name" value="BDH-like"/>
</dbReference>
<evidence type="ECO:0000313" key="4">
    <source>
        <dbReference type="EMBL" id="TQR09863.1"/>
    </source>
</evidence>
<dbReference type="InterPro" id="IPR001670">
    <property type="entry name" value="ADH_Fe/GldA"/>
</dbReference>
<sequence>MNAFSFYNPVKLIFGKGQLAKLPTELSTYGQKVLVVYGGGSIKKNGLYDQVMAALKEVNMQVFELPGVEPNPRLSTAKRGAELCKKEGIDVVLAVGGGSVIDCTKLIVAAAKYDGDAWDLVTRKAIPKDALPFGTVLTLAATGSEMNAGSVITNEETQEKYGWGSPLVFPKFSILDPVHTYTVPLDQTVYGIVDMMSHMFEQYYNEATNTPVHDEMIEGVLRTVIETAPKLVQDLENYELRETILFAGTLGLNGFLRMGYNGDWASHNIEHAVSAVYDIPHAGGLAIIFPRWMRHNVHVNPERFAKLAVKVFHVDPTGKSAEEVALEGIDRLVAFWASLDAPTNLADYNIDDSQIDLMVEKAMVNGKFGNFNMLDAEDTKAILTACL</sequence>
<dbReference type="GO" id="GO:0005829">
    <property type="term" value="C:cytosol"/>
    <property type="evidence" value="ECO:0007669"/>
    <property type="project" value="TreeGrafter"/>
</dbReference>
<dbReference type="CDD" id="cd08187">
    <property type="entry name" value="BDH"/>
    <property type="match status" value="1"/>
</dbReference>
<dbReference type="AlphaFoldDB" id="A0A544SXD2"/>
<dbReference type="Gene3D" id="1.20.1090.10">
    <property type="entry name" value="Dehydroquinate synthase-like - alpha domain"/>
    <property type="match status" value="1"/>
</dbReference>
<proteinExistence type="predicted"/>
<dbReference type="Proteomes" id="UP000318937">
    <property type="component" value="Unassembled WGS sequence"/>
</dbReference>
<feature type="domain" description="Fe-containing alcohol dehydrogenase-like C-terminal" evidence="3">
    <location>
        <begin position="188"/>
        <end position="385"/>
    </location>
</feature>
<name>A0A544SXD2_9BACI</name>